<feature type="signal peptide" evidence="1">
    <location>
        <begin position="1"/>
        <end position="21"/>
    </location>
</feature>
<feature type="chain" id="PRO_5041924756" evidence="1">
    <location>
        <begin position="22"/>
        <end position="193"/>
    </location>
</feature>
<evidence type="ECO:0000256" key="1">
    <source>
        <dbReference type="SAM" id="SignalP"/>
    </source>
</evidence>
<organism evidence="2 4">
    <name type="scientific">Virgibacillus halodenitrificans</name>
    <name type="common">Bacillus halodenitrificans</name>
    <dbReference type="NCBI Taxonomy" id="1482"/>
    <lineage>
        <taxon>Bacteria</taxon>
        <taxon>Bacillati</taxon>
        <taxon>Bacillota</taxon>
        <taxon>Bacilli</taxon>
        <taxon>Bacillales</taxon>
        <taxon>Bacillaceae</taxon>
        <taxon>Virgibacillus</taxon>
    </lineage>
</organism>
<evidence type="ECO:0000313" key="4">
    <source>
        <dbReference type="Proteomes" id="UP000182945"/>
    </source>
</evidence>
<dbReference type="Pfam" id="PF09580">
    <property type="entry name" value="Spore_YhcN_YlaJ"/>
    <property type="match status" value="1"/>
</dbReference>
<dbReference type="KEGG" id="vhl:BME96_12350"/>
<accession>A0AAC9IZV0</accession>
<dbReference type="EMBL" id="JACWEZ010000006">
    <property type="protein sequence ID" value="MBD1223389.1"/>
    <property type="molecule type" value="Genomic_DNA"/>
</dbReference>
<dbReference type="Proteomes" id="UP000621631">
    <property type="component" value="Unassembled WGS sequence"/>
</dbReference>
<name>A0AAC9IZV0_VIRHA</name>
<dbReference type="PROSITE" id="PS51257">
    <property type="entry name" value="PROKAR_LIPOPROTEIN"/>
    <property type="match status" value="1"/>
</dbReference>
<keyword evidence="5" id="KW-1185">Reference proteome</keyword>
<gene>
    <name evidence="2" type="ORF">BME96_12350</name>
    <name evidence="3" type="ORF">IC602_12355</name>
</gene>
<dbReference type="Proteomes" id="UP000182945">
    <property type="component" value="Chromosome"/>
</dbReference>
<proteinExistence type="predicted"/>
<dbReference type="GeneID" id="71515193"/>
<dbReference type="InterPro" id="IPR019076">
    <property type="entry name" value="Spore_lipoprot_YhcN/YlaJ-like"/>
</dbReference>
<dbReference type="RefSeq" id="WP_071649196.1">
    <property type="nucleotide sequence ID" value="NZ_CP017962.1"/>
</dbReference>
<evidence type="ECO:0000313" key="3">
    <source>
        <dbReference type="EMBL" id="MBD1223389.1"/>
    </source>
</evidence>
<keyword evidence="1" id="KW-0732">Signal</keyword>
<keyword evidence="3" id="KW-0449">Lipoprotein</keyword>
<protein>
    <submittedName>
        <fullName evidence="3">YhcN/YlaJ family sporulation lipoprotein</fullName>
    </submittedName>
</protein>
<dbReference type="AlphaFoldDB" id="A0AAC9IZV0"/>
<evidence type="ECO:0000313" key="5">
    <source>
        <dbReference type="Proteomes" id="UP000621631"/>
    </source>
</evidence>
<evidence type="ECO:0000313" key="2">
    <source>
        <dbReference type="EMBL" id="APC48936.1"/>
    </source>
</evidence>
<reference evidence="3 5" key="2">
    <citation type="submission" date="2020-09" db="EMBL/GenBank/DDBJ databases">
        <title>Draft Genome Sequences of Oil-Oxidizing Bacteria Halomonas titanicae, Marinobacter lutaoensis, and Virgibacillus halodenitrificans Isolated from Highly Saline Environments.</title>
        <authorList>
            <person name="Grouzdev D.S."/>
            <person name="Sokolova D.S."/>
            <person name="Semenova E.M."/>
            <person name="Borzenkov I.A."/>
            <person name="Bidzhieva S.K."/>
            <person name="Poltaraus A.B."/>
            <person name="Nazina T.N."/>
        </authorList>
    </citation>
    <scope>NUCLEOTIDE SEQUENCE [LARGE SCALE GENOMIC DNA]</scope>
    <source>
        <strain evidence="3 5">VKM B-3472D</strain>
    </source>
</reference>
<sequence length="193" mass="22432">MMKRKLYWSFILATFVITGCANNDNAMNDREDIVNEMDPSTELQAPRDQELNDRLGYVRYTKDQLENSDEINHTAKMDRTEMANMITKMILRSDNFNEVATLVTDKEVLIAYELKPEAQKEYAADIAKKTAMSVMPRYFEIYVSDNETLIQDIHSLHNSNSSERNDFDNTIDTIIKEMKKSPQGLKQNNMEEK</sequence>
<reference evidence="2 4" key="1">
    <citation type="submission" date="2016-11" db="EMBL/GenBank/DDBJ databases">
        <title>Complete genome sequencing of Virgibacillus halodenitrificans PDB-F2.</title>
        <authorList>
            <person name="Sun Z."/>
            <person name="Zhou Y."/>
            <person name="Li H."/>
        </authorList>
    </citation>
    <scope>NUCLEOTIDE SEQUENCE [LARGE SCALE GENOMIC DNA]</scope>
    <source>
        <strain evidence="2 4">PDB-F2</strain>
    </source>
</reference>
<dbReference type="EMBL" id="CP017962">
    <property type="protein sequence ID" value="APC48936.1"/>
    <property type="molecule type" value="Genomic_DNA"/>
</dbReference>